<accession>A0A0A8Z7L4</accession>
<dbReference type="EMBL" id="GBRH01265160">
    <property type="protein sequence ID" value="JAD32735.1"/>
    <property type="molecule type" value="Transcribed_RNA"/>
</dbReference>
<evidence type="ECO:0000313" key="1">
    <source>
        <dbReference type="EMBL" id="JAD32735.1"/>
    </source>
</evidence>
<proteinExistence type="predicted"/>
<reference evidence="1" key="2">
    <citation type="journal article" date="2015" name="Data Brief">
        <title>Shoot transcriptome of the giant reed, Arundo donax.</title>
        <authorList>
            <person name="Barrero R.A."/>
            <person name="Guerrero F.D."/>
            <person name="Moolhuijzen P."/>
            <person name="Goolsby J.A."/>
            <person name="Tidwell J."/>
            <person name="Bellgard S.E."/>
            <person name="Bellgard M.I."/>
        </authorList>
    </citation>
    <scope>NUCLEOTIDE SEQUENCE</scope>
    <source>
        <tissue evidence="1">Shoot tissue taken approximately 20 cm above the soil surface</tissue>
    </source>
</reference>
<dbReference type="AlphaFoldDB" id="A0A0A8Z7L4"/>
<reference evidence="1" key="1">
    <citation type="submission" date="2014-09" db="EMBL/GenBank/DDBJ databases">
        <authorList>
            <person name="Magalhaes I.L.F."/>
            <person name="Oliveira U."/>
            <person name="Santos F.R."/>
            <person name="Vidigal T.H.D.A."/>
            <person name="Brescovit A.D."/>
            <person name="Santos A.J."/>
        </authorList>
    </citation>
    <scope>NUCLEOTIDE SEQUENCE</scope>
    <source>
        <tissue evidence="1">Shoot tissue taken approximately 20 cm above the soil surface</tissue>
    </source>
</reference>
<sequence length="26" mass="3028">MMGCLICTHFFLLPKQTICDRQSKGR</sequence>
<protein>
    <submittedName>
        <fullName evidence="1">Uncharacterized protein</fullName>
    </submittedName>
</protein>
<name>A0A0A8Z7L4_ARUDO</name>
<organism evidence="1">
    <name type="scientific">Arundo donax</name>
    <name type="common">Giant reed</name>
    <name type="synonym">Donax arundinaceus</name>
    <dbReference type="NCBI Taxonomy" id="35708"/>
    <lineage>
        <taxon>Eukaryota</taxon>
        <taxon>Viridiplantae</taxon>
        <taxon>Streptophyta</taxon>
        <taxon>Embryophyta</taxon>
        <taxon>Tracheophyta</taxon>
        <taxon>Spermatophyta</taxon>
        <taxon>Magnoliopsida</taxon>
        <taxon>Liliopsida</taxon>
        <taxon>Poales</taxon>
        <taxon>Poaceae</taxon>
        <taxon>PACMAD clade</taxon>
        <taxon>Arundinoideae</taxon>
        <taxon>Arundineae</taxon>
        <taxon>Arundo</taxon>
    </lineage>
</organism>